<evidence type="ECO:0000313" key="1">
    <source>
        <dbReference type="EMBL" id="PZP41776.1"/>
    </source>
</evidence>
<sequence>MIFPKCTTGYGNIGVRFIDSQKEKSKNTFLFESYILKAFDENKGRFFKRIISEEKYTINDIETNSLSIFSMLLQQYISISDSDLKDTIPILPKG</sequence>
<gene>
    <name evidence="1" type="ORF">DI598_17835</name>
</gene>
<dbReference type="EMBL" id="QFOI01000487">
    <property type="protein sequence ID" value="PZP41776.1"/>
    <property type="molecule type" value="Genomic_DNA"/>
</dbReference>
<dbReference type="Proteomes" id="UP000249645">
    <property type="component" value="Unassembled WGS sequence"/>
</dbReference>
<dbReference type="AlphaFoldDB" id="A0A2W5G8F2"/>
<evidence type="ECO:0000313" key="2">
    <source>
        <dbReference type="Proteomes" id="UP000249645"/>
    </source>
</evidence>
<reference evidence="1 2" key="1">
    <citation type="submission" date="2017-11" db="EMBL/GenBank/DDBJ databases">
        <title>Infants hospitalized years apart are colonized by the same room-sourced microbial strains.</title>
        <authorList>
            <person name="Brooks B."/>
            <person name="Olm M.R."/>
            <person name="Firek B.A."/>
            <person name="Baker R."/>
            <person name="Thomas B.C."/>
            <person name="Morowitz M.J."/>
            <person name="Banfield J.F."/>
        </authorList>
    </citation>
    <scope>NUCLEOTIDE SEQUENCE [LARGE SCALE GENOMIC DNA]</scope>
    <source>
        <strain evidence="1">S2_009_000_R2_76</strain>
    </source>
</reference>
<comment type="caution">
    <text evidence="1">The sequence shown here is derived from an EMBL/GenBank/DDBJ whole genome shotgun (WGS) entry which is preliminary data.</text>
</comment>
<accession>A0A2W5G8F2</accession>
<protein>
    <submittedName>
        <fullName evidence="1">Uncharacterized protein</fullName>
    </submittedName>
</protein>
<organism evidence="1 2">
    <name type="scientific">Pseudopedobacter saltans</name>
    <dbReference type="NCBI Taxonomy" id="151895"/>
    <lineage>
        <taxon>Bacteria</taxon>
        <taxon>Pseudomonadati</taxon>
        <taxon>Bacteroidota</taxon>
        <taxon>Sphingobacteriia</taxon>
        <taxon>Sphingobacteriales</taxon>
        <taxon>Sphingobacteriaceae</taxon>
        <taxon>Pseudopedobacter</taxon>
    </lineage>
</organism>
<name>A0A2W5G8F2_9SPHI</name>
<proteinExistence type="predicted"/>